<evidence type="ECO:0000256" key="1">
    <source>
        <dbReference type="SAM" id="MobiDB-lite"/>
    </source>
</evidence>
<feature type="compositionally biased region" description="Pro residues" evidence="1">
    <location>
        <begin position="104"/>
        <end position="117"/>
    </location>
</feature>
<accession>A0A6A6SDB1</accession>
<dbReference type="EMBL" id="MU006777">
    <property type="protein sequence ID" value="KAF2645252.1"/>
    <property type="molecule type" value="Genomic_DNA"/>
</dbReference>
<dbReference type="PANTHER" id="PTHR14209">
    <property type="entry name" value="ISOAMYL ACETATE-HYDROLYZING ESTERASE 1"/>
    <property type="match status" value="1"/>
</dbReference>
<dbReference type="SUPFAM" id="SSF52266">
    <property type="entry name" value="SGNH hydrolase"/>
    <property type="match status" value="1"/>
</dbReference>
<feature type="non-terminal residue" evidence="2">
    <location>
        <position position="220"/>
    </location>
</feature>
<name>A0A6A6SDB1_9PLEO</name>
<dbReference type="AlphaFoldDB" id="A0A6A6SDB1"/>
<dbReference type="InterPro" id="IPR036514">
    <property type="entry name" value="SGNH_hydro_sf"/>
</dbReference>
<feature type="region of interest" description="Disordered" evidence="1">
    <location>
        <begin position="104"/>
        <end position="124"/>
    </location>
</feature>
<dbReference type="InterPro" id="IPR045136">
    <property type="entry name" value="Iah1-like"/>
</dbReference>
<dbReference type="Gene3D" id="3.40.50.1110">
    <property type="entry name" value="SGNH hydrolase"/>
    <property type="match status" value="1"/>
</dbReference>
<dbReference type="GO" id="GO:0016788">
    <property type="term" value="F:hydrolase activity, acting on ester bonds"/>
    <property type="evidence" value="ECO:0007669"/>
    <property type="project" value="InterPro"/>
</dbReference>
<dbReference type="OrthoDB" id="671439at2759"/>
<dbReference type="Pfam" id="PF00657">
    <property type="entry name" value="Lipase_GDSL"/>
    <property type="match status" value="1"/>
</dbReference>
<protein>
    <recommendedName>
        <fullName evidence="4">SGNH hydrolase</fullName>
    </recommendedName>
</protein>
<gene>
    <name evidence="2" type="ORF">P280DRAFT_416781</name>
</gene>
<proteinExistence type="predicted"/>
<dbReference type="Proteomes" id="UP000799753">
    <property type="component" value="Unassembled WGS sequence"/>
</dbReference>
<dbReference type="InterPro" id="IPR001087">
    <property type="entry name" value="GDSL"/>
</dbReference>
<sequence>MRIKWTCTDAKMFFIGYAGYTTTNIQPEFTRLLADLTTPTSPPTLLFTIFLGANDACYRTPDTENVPLPTFTTNLKTFLDAILTSPSPSLKATKILLITPPPINIPSPETSPQPADFPNPKDSRGYRTYRSKKRYADKVLELANAYTEVSGGRVVGLDFWSAVVDAGLEDQGRGGEVPGSGSGEKYDEDRLPGCGLDTAKEFADGYFTDGLHLGVRGYRV</sequence>
<evidence type="ECO:0008006" key="4">
    <source>
        <dbReference type="Google" id="ProtNLM"/>
    </source>
</evidence>
<dbReference type="PANTHER" id="PTHR14209:SF19">
    <property type="entry name" value="ISOAMYL ACETATE-HYDROLYZING ESTERASE 1 HOMOLOG"/>
    <property type="match status" value="1"/>
</dbReference>
<reference evidence="2" key="1">
    <citation type="journal article" date="2020" name="Stud. Mycol.">
        <title>101 Dothideomycetes genomes: a test case for predicting lifestyles and emergence of pathogens.</title>
        <authorList>
            <person name="Haridas S."/>
            <person name="Albert R."/>
            <person name="Binder M."/>
            <person name="Bloem J."/>
            <person name="Labutti K."/>
            <person name="Salamov A."/>
            <person name="Andreopoulos B."/>
            <person name="Baker S."/>
            <person name="Barry K."/>
            <person name="Bills G."/>
            <person name="Bluhm B."/>
            <person name="Cannon C."/>
            <person name="Castanera R."/>
            <person name="Culley D."/>
            <person name="Daum C."/>
            <person name="Ezra D."/>
            <person name="Gonzalez J."/>
            <person name="Henrissat B."/>
            <person name="Kuo A."/>
            <person name="Liang C."/>
            <person name="Lipzen A."/>
            <person name="Lutzoni F."/>
            <person name="Magnuson J."/>
            <person name="Mondo S."/>
            <person name="Nolan M."/>
            <person name="Ohm R."/>
            <person name="Pangilinan J."/>
            <person name="Park H.-J."/>
            <person name="Ramirez L."/>
            <person name="Alfaro M."/>
            <person name="Sun H."/>
            <person name="Tritt A."/>
            <person name="Yoshinaga Y."/>
            <person name="Zwiers L.-H."/>
            <person name="Turgeon B."/>
            <person name="Goodwin S."/>
            <person name="Spatafora J."/>
            <person name="Crous P."/>
            <person name="Grigoriev I."/>
        </authorList>
    </citation>
    <scope>NUCLEOTIDE SEQUENCE</scope>
    <source>
        <strain evidence="2">CBS 473.64</strain>
    </source>
</reference>
<evidence type="ECO:0000313" key="2">
    <source>
        <dbReference type="EMBL" id="KAF2645252.1"/>
    </source>
</evidence>
<keyword evidence="3" id="KW-1185">Reference proteome</keyword>
<evidence type="ECO:0000313" key="3">
    <source>
        <dbReference type="Proteomes" id="UP000799753"/>
    </source>
</evidence>
<organism evidence="2 3">
    <name type="scientific">Massarina eburnea CBS 473.64</name>
    <dbReference type="NCBI Taxonomy" id="1395130"/>
    <lineage>
        <taxon>Eukaryota</taxon>
        <taxon>Fungi</taxon>
        <taxon>Dikarya</taxon>
        <taxon>Ascomycota</taxon>
        <taxon>Pezizomycotina</taxon>
        <taxon>Dothideomycetes</taxon>
        <taxon>Pleosporomycetidae</taxon>
        <taxon>Pleosporales</taxon>
        <taxon>Massarineae</taxon>
        <taxon>Massarinaceae</taxon>
        <taxon>Massarina</taxon>
    </lineage>
</organism>